<dbReference type="AlphaFoldDB" id="A0A2Z4Y905"/>
<dbReference type="Proteomes" id="UP000262583">
    <property type="component" value="Chromosome"/>
</dbReference>
<evidence type="ECO:0000313" key="1">
    <source>
        <dbReference type="EMBL" id="AXA37516.1"/>
    </source>
</evidence>
<protein>
    <submittedName>
        <fullName evidence="1">Uncharacterized protein</fullName>
    </submittedName>
</protein>
<reference evidence="1 2" key="1">
    <citation type="submission" date="2018-05" db="EMBL/GenBank/DDBJ databases">
        <title>A metagenomic window into the 2 km-deep terrestrial subsurface aquifer revealed taxonomically and functionally diverse microbial community comprising novel uncultured bacterial lineages.</title>
        <authorList>
            <person name="Kadnikov V.V."/>
            <person name="Mardanov A.V."/>
            <person name="Beletsky A.V."/>
            <person name="Banks D."/>
            <person name="Pimenov N.V."/>
            <person name="Frank Y.A."/>
            <person name="Karnachuk O.V."/>
            <person name="Ravin N.V."/>
        </authorList>
    </citation>
    <scope>NUCLEOTIDE SEQUENCE [LARGE SCALE GENOMIC DNA]</scope>
    <source>
        <strain evidence="1">BY</strain>
    </source>
</reference>
<gene>
    <name evidence="1" type="ORF">BRCON_2774</name>
</gene>
<proteinExistence type="predicted"/>
<organism evidence="1 2">
    <name type="scientific">Sumerlaea chitinivorans</name>
    <dbReference type="NCBI Taxonomy" id="2250252"/>
    <lineage>
        <taxon>Bacteria</taxon>
        <taxon>Candidatus Sumerlaeota</taxon>
        <taxon>Candidatus Sumerlaeia</taxon>
        <taxon>Candidatus Sumerlaeales</taxon>
        <taxon>Candidatus Sumerlaeaceae</taxon>
        <taxon>Candidatus Sumerlaea</taxon>
    </lineage>
</organism>
<accession>A0A2Z4Y905</accession>
<sequence length="52" mass="5821">MHLTNRNIQRCSAFIVKCEKCRRPFALADLKRASAGLTCKSAFACTRTNFVA</sequence>
<dbReference type="EMBL" id="CP030759">
    <property type="protein sequence ID" value="AXA37516.1"/>
    <property type="molecule type" value="Genomic_DNA"/>
</dbReference>
<dbReference type="KEGG" id="schv:BRCON_2774"/>
<name>A0A2Z4Y905_SUMC1</name>
<evidence type="ECO:0000313" key="2">
    <source>
        <dbReference type="Proteomes" id="UP000262583"/>
    </source>
</evidence>